<name>A0A0F7L5G9_9VIRU</name>
<organism evidence="1">
    <name type="scientific">uncultured marine virus</name>
    <dbReference type="NCBI Taxonomy" id="186617"/>
    <lineage>
        <taxon>Viruses</taxon>
        <taxon>environmental samples</taxon>
    </lineage>
</organism>
<reference evidence="1" key="2">
    <citation type="submission" date="2015-03" db="EMBL/GenBank/DDBJ databases">
        <authorList>
            <person name="Chow C.-E.T."/>
            <person name="Winget D.M."/>
            <person name="White R.A.III."/>
            <person name="Hallam S.J."/>
            <person name="Suttle C.A."/>
        </authorList>
    </citation>
    <scope>NUCLEOTIDE SEQUENCE</scope>
    <source>
        <strain evidence="1">Anoxic2_5</strain>
    </source>
</reference>
<sequence length="121" mass="12945">MAPCRGRSRDLGRSYWSATRWRSWGRPSTTCSNSSTVAGSVSKSGLRAARSRVNGPASLTSWADLARAASSSSPCSTRGTLPVGVPRWSSVTSPSLRRPTTNCGRACWVEVAGCTWALRPR</sequence>
<evidence type="ECO:0000313" key="1">
    <source>
        <dbReference type="EMBL" id="AKH47160.1"/>
    </source>
</evidence>
<dbReference type="EMBL" id="KR029589">
    <property type="protein sequence ID" value="AKH47160.1"/>
    <property type="molecule type" value="Genomic_DNA"/>
</dbReference>
<proteinExistence type="predicted"/>
<protein>
    <submittedName>
        <fullName evidence="1">Uncharacterized protein</fullName>
    </submittedName>
</protein>
<reference evidence="1" key="1">
    <citation type="journal article" date="2015" name="Front. Microbiol.">
        <title>Combining genomic sequencing methods to explore viral diversity and reveal potential virus-host interactions.</title>
        <authorList>
            <person name="Chow C.E."/>
            <person name="Winget D.M."/>
            <person name="White R.A.III."/>
            <person name="Hallam S.J."/>
            <person name="Suttle C.A."/>
        </authorList>
    </citation>
    <scope>NUCLEOTIDE SEQUENCE</scope>
    <source>
        <strain evidence="1">Anoxic2_5</strain>
    </source>
</reference>
<accession>A0A0F7L5G9</accession>